<feature type="non-terminal residue" evidence="1">
    <location>
        <position position="62"/>
    </location>
</feature>
<dbReference type="EMBL" id="BGZK01004912">
    <property type="protein sequence ID" value="GBP11563.1"/>
    <property type="molecule type" value="Genomic_DNA"/>
</dbReference>
<protein>
    <submittedName>
        <fullName evidence="1">Uncharacterized protein</fullName>
    </submittedName>
</protein>
<reference evidence="1 2" key="1">
    <citation type="journal article" date="2019" name="Commun. Biol.">
        <title>The bagworm genome reveals a unique fibroin gene that provides high tensile strength.</title>
        <authorList>
            <person name="Kono N."/>
            <person name="Nakamura H."/>
            <person name="Ohtoshi R."/>
            <person name="Tomita M."/>
            <person name="Numata K."/>
            <person name="Arakawa K."/>
        </authorList>
    </citation>
    <scope>NUCLEOTIDE SEQUENCE [LARGE SCALE GENOMIC DNA]</scope>
</reference>
<gene>
    <name evidence="1" type="ORF">EVAR_91359_1</name>
</gene>
<dbReference type="AlphaFoldDB" id="A0A4C1TAM8"/>
<evidence type="ECO:0000313" key="2">
    <source>
        <dbReference type="Proteomes" id="UP000299102"/>
    </source>
</evidence>
<keyword evidence="2" id="KW-1185">Reference proteome</keyword>
<organism evidence="1 2">
    <name type="scientific">Eumeta variegata</name>
    <name type="common">Bagworm moth</name>
    <name type="synonym">Eumeta japonica</name>
    <dbReference type="NCBI Taxonomy" id="151549"/>
    <lineage>
        <taxon>Eukaryota</taxon>
        <taxon>Metazoa</taxon>
        <taxon>Ecdysozoa</taxon>
        <taxon>Arthropoda</taxon>
        <taxon>Hexapoda</taxon>
        <taxon>Insecta</taxon>
        <taxon>Pterygota</taxon>
        <taxon>Neoptera</taxon>
        <taxon>Endopterygota</taxon>
        <taxon>Lepidoptera</taxon>
        <taxon>Glossata</taxon>
        <taxon>Ditrysia</taxon>
        <taxon>Tineoidea</taxon>
        <taxon>Psychidae</taxon>
        <taxon>Oiketicinae</taxon>
        <taxon>Eumeta</taxon>
    </lineage>
</organism>
<sequence length="62" mass="6848">MCLLVCKGSSGAVAYQQTFSRFLGGGSRQVRYDAHLSAPNHCSEWQDTSRLGGRQELVLNFL</sequence>
<dbReference type="Proteomes" id="UP000299102">
    <property type="component" value="Unassembled WGS sequence"/>
</dbReference>
<comment type="caution">
    <text evidence="1">The sequence shown here is derived from an EMBL/GenBank/DDBJ whole genome shotgun (WGS) entry which is preliminary data.</text>
</comment>
<evidence type="ECO:0000313" key="1">
    <source>
        <dbReference type="EMBL" id="GBP11563.1"/>
    </source>
</evidence>
<proteinExistence type="predicted"/>
<accession>A0A4C1TAM8</accession>
<name>A0A4C1TAM8_EUMVA</name>